<dbReference type="AlphaFoldDB" id="A0A8S9RYN0"/>
<protein>
    <submittedName>
        <fullName evidence="1">Uncharacterized protein</fullName>
    </submittedName>
</protein>
<dbReference type="Proteomes" id="UP000712600">
    <property type="component" value="Unassembled WGS sequence"/>
</dbReference>
<reference evidence="1" key="1">
    <citation type="submission" date="2019-12" db="EMBL/GenBank/DDBJ databases">
        <title>Genome sequencing and annotation of Brassica cretica.</title>
        <authorList>
            <person name="Studholme D.J."/>
            <person name="Sarris P."/>
        </authorList>
    </citation>
    <scope>NUCLEOTIDE SEQUENCE</scope>
    <source>
        <strain evidence="1">PFS-109/04</strain>
        <tissue evidence="1">Leaf</tissue>
    </source>
</reference>
<sequence length="67" mass="7433">MRSSKWQDGPVVATPSGFDSLPMRKLPCFFWTPKRYWVRSSPGKALSGEVDCCLTGPRGMTREAGNP</sequence>
<organism evidence="1 2">
    <name type="scientific">Brassica cretica</name>
    <name type="common">Mustard</name>
    <dbReference type="NCBI Taxonomy" id="69181"/>
    <lineage>
        <taxon>Eukaryota</taxon>
        <taxon>Viridiplantae</taxon>
        <taxon>Streptophyta</taxon>
        <taxon>Embryophyta</taxon>
        <taxon>Tracheophyta</taxon>
        <taxon>Spermatophyta</taxon>
        <taxon>Magnoliopsida</taxon>
        <taxon>eudicotyledons</taxon>
        <taxon>Gunneridae</taxon>
        <taxon>Pentapetalae</taxon>
        <taxon>rosids</taxon>
        <taxon>malvids</taxon>
        <taxon>Brassicales</taxon>
        <taxon>Brassicaceae</taxon>
        <taxon>Brassiceae</taxon>
        <taxon>Brassica</taxon>
    </lineage>
</organism>
<proteinExistence type="predicted"/>
<name>A0A8S9RYN0_BRACR</name>
<gene>
    <name evidence="1" type="ORF">F2Q69_00029631</name>
</gene>
<accession>A0A8S9RYN0</accession>
<comment type="caution">
    <text evidence="1">The sequence shown here is derived from an EMBL/GenBank/DDBJ whole genome shotgun (WGS) entry which is preliminary data.</text>
</comment>
<dbReference type="EMBL" id="QGKX02000088">
    <property type="protein sequence ID" value="KAF3585900.1"/>
    <property type="molecule type" value="Genomic_DNA"/>
</dbReference>
<evidence type="ECO:0000313" key="2">
    <source>
        <dbReference type="Proteomes" id="UP000712600"/>
    </source>
</evidence>
<evidence type="ECO:0000313" key="1">
    <source>
        <dbReference type="EMBL" id="KAF3585900.1"/>
    </source>
</evidence>